<keyword evidence="3" id="KW-1185">Reference proteome</keyword>
<feature type="non-terminal residue" evidence="2">
    <location>
        <position position="1"/>
    </location>
</feature>
<dbReference type="GO" id="GO:0006629">
    <property type="term" value="P:lipid metabolic process"/>
    <property type="evidence" value="ECO:0007669"/>
    <property type="project" value="InterPro"/>
</dbReference>
<feature type="domain" description="Partial AB-hydrolase lipase" evidence="1">
    <location>
        <begin position="193"/>
        <end position="250"/>
    </location>
</feature>
<dbReference type="EMBL" id="QZWG01000020">
    <property type="protein sequence ID" value="RZB42693.1"/>
    <property type="molecule type" value="Genomic_DNA"/>
</dbReference>
<protein>
    <submittedName>
        <fullName evidence="2">Triacylglycerol lipase 2</fullName>
    </submittedName>
</protein>
<sequence>ESGLRHALDGSDSMGFGSLIPTENERSLMERVATKTESNKVAGNAILYECVQTIMSIEDNGGLRVLAINILGGFLPNRDNNIRECFRNPWHPGGVLNLAMVESVDNQKIANHLDHMVSTLGRNPLKVLVQVNTSGEEYKGNTYTLLMFNTAVSLFSIVLLCITAAQGRKTLHLNNEWLTSFPDINDIDGICKTLVETQGYSCEEHQVTTEDGYILSLQRMPAGRSGEKADKPPVLLQHGIFSDASTWLVNSPDESLGFILADNGYDVWLANVRGTKYSSGHTSLIPNDTAYWDWSWDELASNDLPAFVQYVYNYTGQRIHHASHSLGTLMALAAFSQGQVLSMLRSASLLCPIAYMNQIPSIPTKLAADTFIANQDLYWLGIREFNPNGGGAASKFVEYICNKLKLNCSNLVSLVTGPNCCLNSSSTDSSIEPTATKNLIHLSQMIRTGKIAKYDYCGQGQNMQHYGQPVPPLYDMTAIPNEFPLFLSYGGQDYLSDVKDVQVLINDLKDHDRNKLVVLFKEDYAHLDFVRAVNAKQMIYDPMISFFNVN</sequence>
<dbReference type="Pfam" id="PF04083">
    <property type="entry name" value="Abhydro_lipase"/>
    <property type="match status" value="1"/>
</dbReference>
<dbReference type="PANTHER" id="PTHR11005">
    <property type="entry name" value="LYSOSOMAL ACID LIPASE-RELATED"/>
    <property type="match status" value="1"/>
</dbReference>
<evidence type="ECO:0000259" key="1">
    <source>
        <dbReference type="Pfam" id="PF04083"/>
    </source>
</evidence>
<dbReference type="InterPro" id="IPR029058">
    <property type="entry name" value="AB_hydrolase_fold"/>
</dbReference>
<dbReference type="Gene3D" id="1.25.10.10">
    <property type="entry name" value="Leucine-rich Repeat Variant"/>
    <property type="match status" value="1"/>
</dbReference>
<accession>A0A445F1M3</accession>
<proteinExistence type="predicted"/>
<dbReference type="InterPro" id="IPR006693">
    <property type="entry name" value="AB_hydrolase_lipase"/>
</dbReference>
<dbReference type="InterPro" id="IPR011989">
    <property type="entry name" value="ARM-like"/>
</dbReference>
<dbReference type="SUPFAM" id="SSF51419">
    <property type="entry name" value="PLP-binding barrel"/>
    <property type="match status" value="1"/>
</dbReference>
<dbReference type="Proteomes" id="UP000289340">
    <property type="component" value="Chromosome 20"/>
</dbReference>
<name>A0A445F1M3_GLYSO</name>
<evidence type="ECO:0000313" key="2">
    <source>
        <dbReference type="EMBL" id="RZB42693.1"/>
    </source>
</evidence>
<organism evidence="2 3">
    <name type="scientific">Glycine soja</name>
    <name type="common">Wild soybean</name>
    <dbReference type="NCBI Taxonomy" id="3848"/>
    <lineage>
        <taxon>Eukaryota</taxon>
        <taxon>Viridiplantae</taxon>
        <taxon>Streptophyta</taxon>
        <taxon>Embryophyta</taxon>
        <taxon>Tracheophyta</taxon>
        <taxon>Spermatophyta</taxon>
        <taxon>Magnoliopsida</taxon>
        <taxon>eudicotyledons</taxon>
        <taxon>Gunneridae</taxon>
        <taxon>Pentapetalae</taxon>
        <taxon>rosids</taxon>
        <taxon>fabids</taxon>
        <taxon>Fabales</taxon>
        <taxon>Fabaceae</taxon>
        <taxon>Papilionoideae</taxon>
        <taxon>50 kb inversion clade</taxon>
        <taxon>NPAAA clade</taxon>
        <taxon>indigoferoid/millettioid clade</taxon>
        <taxon>Phaseoleae</taxon>
        <taxon>Glycine</taxon>
        <taxon>Glycine subgen. Soja</taxon>
    </lineage>
</organism>
<dbReference type="FunFam" id="3.40.50.1820:FF:000126">
    <property type="entry name" value="Lipase"/>
    <property type="match status" value="1"/>
</dbReference>
<dbReference type="Gene3D" id="3.40.50.1820">
    <property type="entry name" value="alpha/beta hydrolase"/>
    <property type="match status" value="1"/>
</dbReference>
<evidence type="ECO:0000313" key="3">
    <source>
        <dbReference type="Proteomes" id="UP000289340"/>
    </source>
</evidence>
<dbReference type="InterPro" id="IPR029066">
    <property type="entry name" value="PLP-binding_barrel"/>
</dbReference>
<dbReference type="SUPFAM" id="SSF53474">
    <property type="entry name" value="alpha/beta-Hydrolases"/>
    <property type="match status" value="1"/>
</dbReference>
<dbReference type="Gene3D" id="3.20.20.10">
    <property type="entry name" value="Alanine racemase"/>
    <property type="match status" value="1"/>
</dbReference>
<comment type="caution">
    <text evidence="2">The sequence shown here is derived from an EMBL/GenBank/DDBJ whole genome shotgun (WGS) entry which is preliminary data.</text>
</comment>
<reference evidence="2 3" key="1">
    <citation type="submission" date="2018-09" db="EMBL/GenBank/DDBJ databases">
        <title>A high-quality reference genome of wild soybean provides a powerful tool to mine soybean genomes.</title>
        <authorList>
            <person name="Xie M."/>
            <person name="Chung C.Y.L."/>
            <person name="Li M.-W."/>
            <person name="Wong F.-L."/>
            <person name="Chan T.-F."/>
            <person name="Lam H.-M."/>
        </authorList>
    </citation>
    <scope>NUCLEOTIDE SEQUENCE [LARGE SCALE GENOMIC DNA]</scope>
    <source>
        <strain evidence="3">cv. W05</strain>
        <tissue evidence="2">Hypocotyl of etiolated seedlings</tissue>
    </source>
</reference>
<gene>
    <name evidence="2" type="ORF">D0Y65_053323</name>
</gene>
<dbReference type="AlphaFoldDB" id="A0A445F1M3"/>